<organism evidence="7 8">
    <name type="scientific">Pigmentiphaga daeguensis</name>
    <dbReference type="NCBI Taxonomy" id="414049"/>
    <lineage>
        <taxon>Bacteria</taxon>
        <taxon>Pseudomonadati</taxon>
        <taxon>Pseudomonadota</taxon>
        <taxon>Betaproteobacteria</taxon>
        <taxon>Burkholderiales</taxon>
        <taxon>Alcaligenaceae</taxon>
        <taxon>Pigmentiphaga</taxon>
    </lineage>
</organism>
<dbReference type="SUPFAM" id="SSF52172">
    <property type="entry name" value="CheY-like"/>
    <property type="match status" value="1"/>
</dbReference>
<feature type="domain" description="Response regulatory" evidence="6">
    <location>
        <begin position="6"/>
        <end position="123"/>
    </location>
</feature>
<keyword evidence="7" id="KW-0418">Kinase</keyword>
<dbReference type="Pfam" id="PF00512">
    <property type="entry name" value="HisKA"/>
    <property type="match status" value="1"/>
</dbReference>
<evidence type="ECO:0000313" key="7">
    <source>
        <dbReference type="EMBL" id="GAA0513450.1"/>
    </source>
</evidence>
<reference evidence="7 8" key="1">
    <citation type="journal article" date="2019" name="Int. J. Syst. Evol. Microbiol.">
        <title>The Global Catalogue of Microorganisms (GCM) 10K type strain sequencing project: providing services to taxonomists for standard genome sequencing and annotation.</title>
        <authorList>
            <consortium name="The Broad Institute Genomics Platform"/>
            <consortium name="The Broad Institute Genome Sequencing Center for Infectious Disease"/>
            <person name="Wu L."/>
            <person name="Ma J."/>
        </authorList>
    </citation>
    <scope>NUCLEOTIDE SEQUENCE [LARGE SCALE GENOMIC DNA]</scope>
    <source>
        <strain evidence="7 8">JCM 14330</strain>
    </source>
</reference>
<dbReference type="InterPro" id="IPR004358">
    <property type="entry name" value="Sig_transdc_His_kin-like_C"/>
</dbReference>
<proteinExistence type="predicted"/>
<evidence type="ECO:0000256" key="2">
    <source>
        <dbReference type="ARBA" id="ARBA00012438"/>
    </source>
</evidence>
<dbReference type="Gene3D" id="1.10.287.130">
    <property type="match status" value="1"/>
</dbReference>
<dbReference type="PRINTS" id="PR00344">
    <property type="entry name" value="BCTRLSENSOR"/>
</dbReference>
<dbReference type="GO" id="GO:0016301">
    <property type="term" value="F:kinase activity"/>
    <property type="evidence" value="ECO:0007669"/>
    <property type="project" value="UniProtKB-KW"/>
</dbReference>
<dbReference type="PANTHER" id="PTHR43547:SF2">
    <property type="entry name" value="HYBRID SIGNAL TRANSDUCTION HISTIDINE KINASE C"/>
    <property type="match status" value="1"/>
</dbReference>
<dbReference type="PANTHER" id="PTHR43547">
    <property type="entry name" value="TWO-COMPONENT HISTIDINE KINASE"/>
    <property type="match status" value="1"/>
</dbReference>
<evidence type="ECO:0000259" key="5">
    <source>
        <dbReference type="PROSITE" id="PS50109"/>
    </source>
</evidence>
<dbReference type="SMART" id="SM00387">
    <property type="entry name" value="HATPase_c"/>
    <property type="match status" value="1"/>
</dbReference>
<dbReference type="CDD" id="cd00082">
    <property type="entry name" value="HisKA"/>
    <property type="match status" value="1"/>
</dbReference>
<dbReference type="Pfam" id="PF00072">
    <property type="entry name" value="Response_reg"/>
    <property type="match status" value="1"/>
</dbReference>
<dbReference type="PROSITE" id="PS50109">
    <property type="entry name" value="HIS_KIN"/>
    <property type="match status" value="1"/>
</dbReference>
<keyword evidence="3 4" id="KW-0597">Phosphoprotein</keyword>
<dbReference type="RefSeq" id="WP_087839948.1">
    <property type="nucleotide sequence ID" value="NZ_BAAAEN010000013.1"/>
</dbReference>
<dbReference type="InterPro" id="IPR003661">
    <property type="entry name" value="HisK_dim/P_dom"/>
</dbReference>
<dbReference type="InterPro" id="IPR005467">
    <property type="entry name" value="His_kinase_dom"/>
</dbReference>
<evidence type="ECO:0000256" key="3">
    <source>
        <dbReference type="ARBA" id="ARBA00022553"/>
    </source>
</evidence>
<dbReference type="Gene3D" id="3.30.565.10">
    <property type="entry name" value="Histidine kinase-like ATPase, C-terminal domain"/>
    <property type="match status" value="1"/>
</dbReference>
<name>A0ABN1C7V0_9BURK</name>
<dbReference type="EC" id="2.7.13.3" evidence="2"/>
<dbReference type="Pfam" id="PF02518">
    <property type="entry name" value="HATPase_c"/>
    <property type="match status" value="1"/>
</dbReference>
<dbReference type="SUPFAM" id="SSF55874">
    <property type="entry name" value="ATPase domain of HSP90 chaperone/DNA topoisomerase II/histidine kinase"/>
    <property type="match status" value="1"/>
</dbReference>
<dbReference type="PROSITE" id="PS50110">
    <property type="entry name" value="RESPONSE_REGULATORY"/>
    <property type="match status" value="1"/>
</dbReference>
<dbReference type="InterPro" id="IPR036097">
    <property type="entry name" value="HisK_dim/P_sf"/>
</dbReference>
<dbReference type="InterPro" id="IPR003594">
    <property type="entry name" value="HATPase_dom"/>
</dbReference>
<dbReference type="SUPFAM" id="SSF47384">
    <property type="entry name" value="Homodimeric domain of signal transducing histidine kinase"/>
    <property type="match status" value="1"/>
</dbReference>
<dbReference type="InterPro" id="IPR036890">
    <property type="entry name" value="HATPase_C_sf"/>
</dbReference>
<sequence length="386" mass="42433">MPRSVKILVVDDIEENIVALEALVQRPDVELLRANSGPEALELLLGHDVALALLDVHMPGMDGFELAELMRGSPRTRHVPIIFLTAADRSTHRTFRGYEAGAVDFLYKPLDPHILRSKIDVFIQLQHQRLQLAEQLDTLTQLLRTNEMFVAVLGHDLRNPLSAIVNISEVLVQTATDDRTRDWAGRIRNSGTRMSRMVDQMLDLAHMRTGTLTLAIGHEPVDLAGLCRGIVQELDPLDDRRAIRLECSGDTHGHWDQDRLQQVFSNLLGNALQHGMPGEPVSISIDGTNDGSVTVKVANSGSLDPDVRTRLFQPFATTAGRSRPSGGLGLGLYIVKELVAIHQGRLTVNCDTEGLTVFEVVLPRRSGTAGENKVPASLAAPLAHRR</sequence>
<comment type="catalytic activity">
    <reaction evidence="1">
        <text>ATP + protein L-histidine = ADP + protein N-phospho-L-histidine.</text>
        <dbReference type="EC" id="2.7.13.3"/>
    </reaction>
</comment>
<dbReference type="SMART" id="SM00388">
    <property type="entry name" value="HisKA"/>
    <property type="match status" value="1"/>
</dbReference>
<evidence type="ECO:0000313" key="8">
    <source>
        <dbReference type="Proteomes" id="UP001501706"/>
    </source>
</evidence>
<protein>
    <recommendedName>
        <fullName evidence="2">histidine kinase</fullName>
        <ecNumber evidence="2">2.7.13.3</ecNumber>
    </recommendedName>
</protein>
<dbReference type="Proteomes" id="UP001501706">
    <property type="component" value="Unassembled WGS sequence"/>
</dbReference>
<comment type="caution">
    <text evidence="7">The sequence shown here is derived from an EMBL/GenBank/DDBJ whole genome shotgun (WGS) entry which is preliminary data.</text>
</comment>
<gene>
    <name evidence="7" type="ORF">GCM10009097_33530</name>
</gene>
<keyword evidence="7" id="KW-0808">Transferase</keyword>
<dbReference type="InterPro" id="IPR011006">
    <property type="entry name" value="CheY-like_superfamily"/>
</dbReference>
<accession>A0ABN1C7V0</accession>
<evidence type="ECO:0000259" key="6">
    <source>
        <dbReference type="PROSITE" id="PS50110"/>
    </source>
</evidence>
<dbReference type="InterPro" id="IPR001789">
    <property type="entry name" value="Sig_transdc_resp-reg_receiver"/>
</dbReference>
<dbReference type="Gene3D" id="3.40.50.2300">
    <property type="match status" value="1"/>
</dbReference>
<feature type="domain" description="Histidine kinase" evidence="5">
    <location>
        <begin position="152"/>
        <end position="366"/>
    </location>
</feature>
<dbReference type="SMART" id="SM00448">
    <property type="entry name" value="REC"/>
    <property type="match status" value="1"/>
</dbReference>
<feature type="modified residue" description="4-aspartylphosphate" evidence="4">
    <location>
        <position position="55"/>
    </location>
</feature>
<evidence type="ECO:0000256" key="1">
    <source>
        <dbReference type="ARBA" id="ARBA00000085"/>
    </source>
</evidence>
<evidence type="ECO:0000256" key="4">
    <source>
        <dbReference type="PROSITE-ProRule" id="PRU00169"/>
    </source>
</evidence>
<keyword evidence="8" id="KW-1185">Reference proteome</keyword>
<dbReference type="EMBL" id="BAAAEN010000013">
    <property type="protein sequence ID" value="GAA0513450.1"/>
    <property type="molecule type" value="Genomic_DNA"/>
</dbReference>